<name>A0ABZ1I7I8_9PSEU</name>
<dbReference type="Gene3D" id="1.20.5.3310">
    <property type="match status" value="1"/>
</dbReference>
<dbReference type="NCBIfam" id="TIGR01410">
    <property type="entry name" value="tatB"/>
    <property type="match status" value="1"/>
</dbReference>
<keyword evidence="4 9" id="KW-0812">Transmembrane</keyword>
<keyword evidence="7 9" id="KW-0811">Translocation</keyword>
<keyword evidence="12" id="KW-1185">Reference proteome</keyword>
<keyword evidence="2 9" id="KW-0813">Transport</keyword>
<sequence length="144" mass="15484">MFDSVGWGEILVLIVAGLFILGPERLPEAASWLAKSVKKVREFANGARDQLRQEMGPEFDQLRKPLEDLRGLRNFDPKRVVTQHLFDGESDPLGLNGFNSTNGGNGSNGSNGSNGAHAVKPQSAAPQAEPLKPGERPPVDPDAT</sequence>
<comment type="similarity">
    <text evidence="9">Belongs to the TatB family.</text>
</comment>
<proteinExistence type="inferred from homology"/>
<organism evidence="11 12">
    <name type="scientific">Amycolatopsis rhabdoformis</name>
    <dbReference type="NCBI Taxonomy" id="1448059"/>
    <lineage>
        <taxon>Bacteria</taxon>
        <taxon>Bacillati</taxon>
        <taxon>Actinomycetota</taxon>
        <taxon>Actinomycetes</taxon>
        <taxon>Pseudonocardiales</taxon>
        <taxon>Pseudonocardiaceae</taxon>
        <taxon>Amycolatopsis</taxon>
    </lineage>
</organism>
<keyword evidence="3 9" id="KW-1003">Cell membrane</keyword>
<evidence type="ECO:0000256" key="4">
    <source>
        <dbReference type="ARBA" id="ARBA00022692"/>
    </source>
</evidence>
<comment type="subunit">
    <text evidence="9">The Tat system comprises two distinct complexes: a TatABC complex, containing multiple copies of TatA, TatB and TatC subunits, and a separate TatA complex, containing only TatA subunits. Substrates initially bind to the TatABC complex, which probably triggers association of the separate TatA complex to form the active translocon.</text>
</comment>
<feature type="compositionally biased region" description="Basic and acidic residues" evidence="10">
    <location>
        <begin position="132"/>
        <end position="144"/>
    </location>
</feature>
<keyword evidence="8 9" id="KW-0472">Membrane</keyword>
<evidence type="ECO:0000313" key="12">
    <source>
        <dbReference type="Proteomes" id="UP001330812"/>
    </source>
</evidence>
<evidence type="ECO:0000256" key="3">
    <source>
        <dbReference type="ARBA" id="ARBA00022475"/>
    </source>
</evidence>
<dbReference type="HAMAP" id="MF_00237">
    <property type="entry name" value="TatB"/>
    <property type="match status" value="1"/>
</dbReference>
<dbReference type="InterPro" id="IPR003369">
    <property type="entry name" value="TatA/B/E"/>
</dbReference>
<protein>
    <recommendedName>
        <fullName evidence="9">Sec-independent protein translocase protein TatB</fullName>
    </recommendedName>
</protein>
<dbReference type="PRINTS" id="PR01506">
    <property type="entry name" value="TATBPROTEIN"/>
</dbReference>
<feature type="region of interest" description="Disordered" evidence="10">
    <location>
        <begin position="86"/>
        <end position="144"/>
    </location>
</feature>
<comment type="function">
    <text evidence="9">Part of the twin-arginine translocation (Tat) system that transports large folded proteins containing a characteristic twin-arginine motif in their signal peptide across membranes. Together with TatC, TatB is part of a receptor directly interacting with Tat signal peptides. TatB may form an oligomeric binding site that transiently accommodates folded Tat precursor proteins before their translocation.</text>
</comment>
<evidence type="ECO:0000256" key="10">
    <source>
        <dbReference type="SAM" id="MobiDB-lite"/>
    </source>
</evidence>
<evidence type="ECO:0000256" key="5">
    <source>
        <dbReference type="ARBA" id="ARBA00022927"/>
    </source>
</evidence>
<dbReference type="Pfam" id="PF02416">
    <property type="entry name" value="TatA_B_E"/>
    <property type="match status" value="1"/>
</dbReference>
<dbReference type="EMBL" id="CP142149">
    <property type="protein sequence ID" value="WSE29479.1"/>
    <property type="molecule type" value="Genomic_DNA"/>
</dbReference>
<dbReference type="RefSeq" id="WP_326568441.1">
    <property type="nucleotide sequence ID" value="NZ_CP142149.1"/>
</dbReference>
<evidence type="ECO:0000256" key="2">
    <source>
        <dbReference type="ARBA" id="ARBA00022448"/>
    </source>
</evidence>
<evidence type="ECO:0000313" key="11">
    <source>
        <dbReference type="EMBL" id="WSE29479.1"/>
    </source>
</evidence>
<accession>A0ABZ1I7I8</accession>
<evidence type="ECO:0000256" key="6">
    <source>
        <dbReference type="ARBA" id="ARBA00022989"/>
    </source>
</evidence>
<dbReference type="InterPro" id="IPR018448">
    <property type="entry name" value="TatB"/>
</dbReference>
<gene>
    <name evidence="9 11" type="primary">tatB</name>
    <name evidence="11" type="ORF">VSH64_42885</name>
</gene>
<keyword evidence="6 9" id="KW-1133">Transmembrane helix</keyword>
<evidence type="ECO:0000256" key="7">
    <source>
        <dbReference type="ARBA" id="ARBA00023010"/>
    </source>
</evidence>
<comment type="subcellular location">
    <subcellularLocation>
        <location evidence="9">Cell membrane</location>
        <topology evidence="9">Single-pass membrane protein</topology>
    </subcellularLocation>
    <subcellularLocation>
        <location evidence="1">Membrane</location>
        <topology evidence="1">Single-pass membrane protein</topology>
    </subcellularLocation>
</comment>
<keyword evidence="5 9" id="KW-0653">Protein transport</keyword>
<reference evidence="11 12" key="1">
    <citation type="journal article" date="2015" name="Int. J. Syst. Evol. Microbiol.">
        <title>Amycolatopsis rhabdoformis sp. nov., an actinomycete isolated from a tropical forest soil.</title>
        <authorList>
            <person name="Souza W.R."/>
            <person name="Silva R.E."/>
            <person name="Goodfellow M."/>
            <person name="Busarakam K."/>
            <person name="Figueiro F.S."/>
            <person name="Ferreira D."/>
            <person name="Rodrigues-Filho E."/>
            <person name="Moraes L.A.B."/>
            <person name="Zucchi T.D."/>
        </authorList>
    </citation>
    <scope>NUCLEOTIDE SEQUENCE [LARGE SCALE GENOMIC DNA]</scope>
    <source>
        <strain evidence="11 12">NCIMB 14900</strain>
    </source>
</reference>
<evidence type="ECO:0000256" key="1">
    <source>
        <dbReference type="ARBA" id="ARBA00004167"/>
    </source>
</evidence>
<evidence type="ECO:0000256" key="8">
    <source>
        <dbReference type="ARBA" id="ARBA00023136"/>
    </source>
</evidence>
<evidence type="ECO:0000256" key="9">
    <source>
        <dbReference type="HAMAP-Rule" id="MF_00237"/>
    </source>
</evidence>
<dbReference type="Proteomes" id="UP001330812">
    <property type="component" value="Chromosome"/>
</dbReference>